<dbReference type="AlphaFoldDB" id="A0A6N8CP84"/>
<dbReference type="RefSeq" id="WP_155217475.1">
    <property type="nucleotide sequence ID" value="NZ_WNHB01000006.1"/>
</dbReference>
<dbReference type="Gene3D" id="2.60.40.1240">
    <property type="match status" value="1"/>
</dbReference>
<reference evidence="5 6" key="1">
    <citation type="submission" date="2019-11" db="EMBL/GenBank/DDBJ databases">
        <title>Terrilactibacillus tamarindus sp. nov. BCM23-1 isolated from bark of Tamarindus indica.</title>
        <authorList>
            <person name="Kingkaew E."/>
            <person name="Tanasupawat S."/>
        </authorList>
    </citation>
    <scope>NUCLEOTIDE SEQUENCE [LARGE SCALE GENOMIC DNA]</scope>
    <source>
        <strain evidence="5 6">BCM23-1</strain>
    </source>
</reference>
<evidence type="ECO:0000259" key="4">
    <source>
        <dbReference type="Pfam" id="PF17118"/>
    </source>
</evidence>
<feature type="domain" description="DUF5105" evidence="4">
    <location>
        <begin position="157"/>
        <end position="340"/>
    </location>
</feature>
<dbReference type="Proteomes" id="UP000440978">
    <property type="component" value="Unassembled WGS sequence"/>
</dbReference>
<feature type="signal peptide" evidence="2">
    <location>
        <begin position="1"/>
        <end position="24"/>
    </location>
</feature>
<evidence type="ECO:0000256" key="1">
    <source>
        <dbReference type="ARBA" id="ARBA00022729"/>
    </source>
</evidence>
<evidence type="ECO:0000259" key="3">
    <source>
        <dbReference type="Pfam" id="PF11611"/>
    </source>
</evidence>
<dbReference type="OrthoDB" id="2156807at2"/>
<evidence type="ECO:0000313" key="6">
    <source>
        <dbReference type="Proteomes" id="UP000440978"/>
    </source>
</evidence>
<comment type="caution">
    <text evidence="5">The sequence shown here is derived from an EMBL/GenBank/DDBJ whole genome shotgun (WGS) entry which is preliminary data.</text>
</comment>
<dbReference type="EMBL" id="WNHB01000006">
    <property type="protein sequence ID" value="MTT31400.1"/>
    <property type="molecule type" value="Genomic_DNA"/>
</dbReference>
<dbReference type="Pfam" id="PF17118">
    <property type="entry name" value="DUF5105"/>
    <property type="match status" value="1"/>
</dbReference>
<keyword evidence="6" id="KW-1185">Reference proteome</keyword>
<name>A0A6N8CP84_9BACI</name>
<gene>
    <name evidence="5" type="ORF">GMB86_05120</name>
</gene>
<feature type="domain" description="DUF4352" evidence="3">
    <location>
        <begin position="38"/>
        <end position="145"/>
    </location>
</feature>
<feature type="chain" id="PRO_5026989330" evidence="2">
    <location>
        <begin position="25"/>
        <end position="351"/>
    </location>
</feature>
<dbReference type="InterPro" id="IPR031343">
    <property type="entry name" value="DUF5105"/>
</dbReference>
<accession>A0A6N8CP84</accession>
<evidence type="ECO:0000256" key="2">
    <source>
        <dbReference type="SAM" id="SignalP"/>
    </source>
</evidence>
<proteinExistence type="predicted"/>
<keyword evidence="1 2" id="KW-0732">Signal</keyword>
<dbReference type="InterPro" id="IPR029050">
    <property type="entry name" value="Immunoprotect_excell_Ig-like"/>
</dbReference>
<evidence type="ECO:0000313" key="5">
    <source>
        <dbReference type="EMBL" id="MTT31400.1"/>
    </source>
</evidence>
<dbReference type="PROSITE" id="PS51257">
    <property type="entry name" value="PROKAR_LIPOPROTEIN"/>
    <property type="match status" value="1"/>
</dbReference>
<dbReference type="InterPro" id="IPR029051">
    <property type="entry name" value="DUF4352"/>
</dbReference>
<organism evidence="5 6">
    <name type="scientific">Terrilactibacillus tamarindi</name>
    <dbReference type="NCBI Taxonomy" id="2599694"/>
    <lineage>
        <taxon>Bacteria</taxon>
        <taxon>Bacillati</taxon>
        <taxon>Bacillota</taxon>
        <taxon>Bacilli</taxon>
        <taxon>Bacillales</taxon>
        <taxon>Bacillaceae</taxon>
        <taxon>Terrilactibacillus</taxon>
    </lineage>
</organism>
<dbReference type="Pfam" id="PF11611">
    <property type="entry name" value="DUF4352"/>
    <property type="match status" value="1"/>
</dbReference>
<protein>
    <submittedName>
        <fullName evidence="5">DUF5105 domain-containing protein</fullName>
    </submittedName>
</protein>
<sequence length="351" mass="39569">MVKVKWLSLVGLLLVLLVSGCGQKSETSKEGEATSDIAKVSIKNGTYITSDGKENTDEDALLALNVSVTNDSKDTLYVDQADFALYDSNNEKVSDENVYDETDNFKRLDAADLPKGKSTTGFIVFRVAKDQKYELHFKPKMVEKTKDIVLKVNAKDYKDNQEEIKDALNAYIQTVFFDKENPKYKSLVSNNASQDKKQVESVFKDIATNEFGDMSQEELKHVYHEFKSANANKGSVELKIDSAFPENATVKVTPKVLLFDNMDEEIKKLGKQFVDDNKGKYSSTYEAQKAFVEYAIKHAGDVFDNTTPESTGDDYSINLKKEGDKWKIDTVKSSDNYDYEYFMKAMSGSSY</sequence>